<accession>A0A2U2PEA0</accession>
<evidence type="ECO:0000313" key="3">
    <source>
        <dbReference type="Proteomes" id="UP000245647"/>
    </source>
</evidence>
<dbReference type="AlphaFoldDB" id="A0A2U2PEA0"/>
<name>A0A2U2PEA0_9SPHI</name>
<evidence type="ECO:0000256" key="1">
    <source>
        <dbReference type="SAM" id="Phobius"/>
    </source>
</evidence>
<reference evidence="2 3" key="1">
    <citation type="submission" date="2018-04" db="EMBL/GenBank/DDBJ databases">
        <title>Pedobacter chongqingensis sp. nov., isolated from a rottenly hemp rope.</title>
        <authorList>
            <person name="Cai Y."/>
        </authorList>
    </citation>
    <scope>NUCLEOTIDE SEQUENCE [LARGE SCALE GENOMIC DNA]</scope>
    <source>
        <strain evidence="2 3">FJ4-8</strain>
    </source>
</reference>
<dbReference type="OrthoDB" id="706367at2"/>
<sequence length="162" mass="18530">MSSKATFKEKQYLGRDYSRISIRLVMILFCFAAYYINIERDKNGELFLVVGSSILIVSLIMLFMVHYRTTVINKSVIIDGLWTTRLVKIDLNSIVNVERVKYSSYIINNPVYNLHTKGKIRFYAGGKDAVSLTDRGGLEYVIGTQCPEELEAAIKQEMNISR</sequence>
<comment type="caution">
    <text evidence="2">The sequence shown here is derived from an EMBL/GenBank/DDBJ whole genome shotgun (WGS) entry which is preliminary data.</text>
</comment>
<keyword evidence="1" id="KW-0472">Membrane</keyword>
<proteinExistence type="predicted"/>
<dbReference type="RefSeq" id="WP_109416991.1">
    <property type="nucleotide sequence ID" value="NZ_QEAS01000014.1"/>
</dbReference>
<dbReference type="EMBL" id="QEAS01000014">
    <property type="protein sequence ID" value="PWG79449.1"/>
    <property type="molecule type" value="Genomic_DNA"/>
</dbReference>
<keyword evidence="1" id="KW-1133">Transmembrane helix</keyword>
<keyword evidence="3" id="KW-1185">Reference proteome</keyword>
<dbReference type="Proteomes" id="UP000245647">
    <property type="component" value="Unassembled WGS sequence"/>
</dbReference>
<evidence type="ECO:0000313" key="2">
    <source>
        <dbReference type="EMBL" id="PWG79449.1"/>
    </source>
</evidence>
<keyword evidence="1" id="KW-0812">Transmembrane</keyword>
<feature type="transmembrane region" description="Helical" evidence="1">
    <location>
        <begin position="20"/>
        <end position="38"/>
    </location>
</feature>
<protein>
    <recommendedName>
        <fullName evidence="4">DUF304 domain-containing protein</fullName>
    </recommendedName>
</protein>
<feature type="transmembrane region" description="Helical" evidence="1">
    <location>
        <begin position="44"/>
        <end position="65"/>
    </location>
</feature>
<evidence type="ECO:0008006" key="4">
    <source>
        <dbReference type="Google" id="ProtNLM"/>
    </source>
</evidence>
<organism evidence="2 3">
    <name type="scientific">Pararcticibacter amylolyticus</name>
    <dbReference type="NCBI Taxonomy" id="2173175"/>
    <lineage>
        <taxon>Bacteria</taxon>
        <taxon>Pseudomonadati</taxon>
        <taxon>Bacteroidota</taxon>
        <taxon>Sphingobacteriia</taxon>
        <taxon>Sphingobacteriales</taxon>
        <taxon>Sphingobacteriaceae</taxon>
        <taxon>Pararcticibacter</taxon>
    </lineage>
</organism>
<gene>
    <name evidence="2" type="ORF">DDR33_16960</name>
</gene>